<name>A0A8B5XVL3_9BACI</name>
<dbReference type="RefSeq" id="WP_144479757.1">
    <property type="nucleotide sequence ID" value="NZ_CAKKMK010000105.1"/>
</dbReference>
<dbReference type="EMBL" id="VNKI01000009">
    <property type="protein sequence ID" value="TVX78669.1"/>
    <property type="molecule type" value="Genomic_DNA"/>
</dbReference>
<reference evidence="2 3" key="1">
    <citation type="submission" date="2019-07" db="EMBL/GenBank/DDBJ databases">
        <title>Genome assembly of Bacillus simplex strain GGC-P6A.</title>
        <authorList>
            <person name="Jennings M.E."/>
            <person name="Barton H.A."/>
        </authorList>
    </citation>
    <scope>NUCLEOTIDE SEQUENCE [LARGE SCALE GENOMIC DNA]</scope>
    <source>
        <strain evidence="2 3">GGC-P6A</strain>
    </source>
</reference>
<evidence type="ECO:0000313" key="2">
    <source>
        <dbReference type="EMBL" id="TVX78669.1"/>
    </source>
</evidence>
<keyword evidence="1" id="KW-1133">Transmembrane helix</keyword>
<feature type="transmembrane region" description="Helical" evidence="1">
    <location>
        <begin position="7"/>
        <end position="24"/>
    </location>
</feature>
<sequence length="65" mass="7151">MIKIDTVFSYVLLGVIVFYALEWVAVGSGFGVLLGGSFGLLLFIANHISKNQKTMDNTEEPDDKQ</sequence>
<organism evidence="2 3">
    <name type="scientific">Peribacillus simplex</name>
    <dbReference type="NCBI Taxonomy" id="1478"/>
    <lineage>
        <taxon>Bacteria</taxon>
        <taxon>Bacillati</taxon>
        <taxon>Bacillota</taxon>
        <taxon>Bacilli</taxon>
        <taxon>Bacillales</taxon>
        <taxon>Bacillaceae</taxon>
        <taxon>Peribacillus</taxon>
    </lineage>
</organism>
<evidence type="ECO:0000256" key="1">
    <source>
        <dbReference type="SAM" id="Phobius"/>
    </source>
</evidence>
<feature type="transmembrane region" description="Helical" evidence="1">
    <location>
        <begin position="30"/>
        <end position="48"/>
    </location>
</feature>
<accession>A0A8B5XVL3</accession>
<proteinExistence type="predicted"/>
<dbReference type="AlphaFoldDB" id="A0A8B5XVL3"/>
<comment type="caution">
    <text evidence="2">The sequence shown here is derived from an EMBL/GenBank/DDBJ whole genome shotgun (WGS) entry which is preliminary data.</text>
</comment>
<evidence type="ECO:0000313" key="3">
    <source>
        <dbReference type="Proteomes" id="UP000317770"/>
    </source>
</evidence>
<protein>
    <submittedName>
        <fullName evidence="2">Uncharacterized protein</fullName>
    </submittedName>
</protein>
<dbReference type="Proteomes" id="UP000317770">
    <property type="component" value="Unassembled WGS sequence"/>
</dbReference>
<keyword evidence="1" id="KW-0812">Transmembrane</keyword>
<gene>
    <name evidence="2" type="ORF">FQP34_19250</name>
</gene>
<keyword evidence="1" id="KW-0472">Membrane</keyword>